<reference evidence="4" key="1">
    <citation type="submission" date="2025-08" db="UniProtKB">
        <authorList>
            <consortium name="RefSeq"/>
        </authorList>
    </citation>
    <scope>IDENTIFICATION</scope>
    <source>
        <tissue evidence="4">Gonads</tissue>
    </source>
</reference>
<dbReference type="InterPro" id="IPR052724">
    <property type="entry name" value="GT117_domain-containing"/>
</dbReference>
<feature type="transmembrane region" description="Helical" evidence="2">
    <location>
        <begin position="210"/>
        <end position="240"/>
    </location>
</feature>
<dbReference type="RefSeq" id="XP_013409033.1">
    <property type="nucleotide sequence ID" value="XM_013553579.1"/>
</dbReference>
<feature type="transmembrane region" description="Helical" evidence="2">
    <location>
        <begin position="247"/>
        <end position="269"/>
    </location>
</feature>
<dbReference type="Proteomes" id="UP000085678">
    <property type="component" value="Unplaced"/>
</dbReference>
<keyword evidence="3" id="KW-1185">Reference proteome</keyword>
<feature type="compositionally biased region" description="Basic and acidic residues" evidence="1">
    <location>
        <begin position="10"/>
        <end position="33"/>
    </location>
</feature>
<dbReference type="AlphaFoldDB" id="A0A1S3JFB6"/>
<organism evidence="3 4">
    <name type="scientific">Lingula anatina</name>
    <name type="common">Brachiopod</name>
    <name type="synonym">Lingula unguis</name>
    <dbReference type="NCBI Taxonomy" id="7574"/>
    <lineage>
        <taxon>Eukaryota</taxon>
        <taxon>Metazoa</taxon>
        <taxon>Spiralia</taxon>
        <taxon>Lophotrochozoa</taxon>
        <taxon>Brachiopoda</taxon>
        <taxon>Linguliformea</taxon>
        <taxon>Lingulata</taxon>
        <taxon>Lingulida</taxon>
        <taxon>Linguloidea</taxon>
        <taxon>Lingulidae</taxon>
        <taxon>Lingula</taxon>
    </lineage>
</organism>
<protein>
    <submittedName>
        <fullName evidence="4">Transmembrane protein 260-like</fullName>
    </submittedName>
</protein>
<dbReference type="OrthoDB" id="197432at2759"/>
<dbReference type="InParanoid" id="A0A1S3JFB6"/>
<feature type="transmembrane region" description="Helical" evidence="2">
    <location>
        <begin position="397"/>
        <end position="414"/>
    </location>
</feature>
<feature type="compositionally biased region" description="Basic and acidic residues" evidence="1">
    <location>
        <begin position="43"/>
        <end position="54"/>
    </location>
</feature>
<keyword evidence="2" id="KW-0472">Membrane</keyword>
<name>A0A1S3JFB6_LINAN</name>
<feature type="transmembrane region" description="Helical" evidence="2">
    <location>
        <begin position="61"/>
        <end position="78"/>
    </location>
</feature>
<evidence type="ECO:0000256" key="2">
    <source>
        <dbReference type="SAM" id="Phobius"/>
    </source>
</evidence>
<dbReference type="InterPro" id="IPR021280">
    <property type="entry name" value="TMEM260-like"/>
</dbReference>
<dbReference type="PANTHER" id="PTHR16214">
    <property type="entry name" value="TRANSMEMBRANE PROTEIN 260"/>
    <property type="match status" value="1"/>
</dbReference>
<dbReference type="PANTHER" id="PTHR16214:SF3">
    <property type="entry name" value="TRANSMEMBRANE PROTEIN 260"/>
    <property type="match status" value="1"/>
</dbReference>
<evidence type="ECO:0000256" key="1">
    <source>
        <dbReference type="SAM" id="MobiDB-lite"/>
    </source>
</evidence>
<dbReference type="Pfam" id="PF11028">
    <property type="entry name" value="TMEM260-like"/>
    <property type="match status" value="1"/>
</dbReference>
<feature type="region of interest" description="Disordered" evidence="1">
    <location>
        <begin position="1"/>
        <end position="54"/>
    </location>
</feature>
<feature type="transmembrane region" description="Helical" evidence="2">
    <location>
        <begin position="358"/>
        <end position="377"/>
    </location>
</feature>
<accession>A0A1S3JFB6</accession>
<feature type="transmembrane region" description="Helical" evidence="2">
    <location>
        <begin position="181"/>
        <end position="198"/>
    </location>
</feature>
<keyword evidence="2" id="KW-1133">Transmembrane helix</keyword>
<keyword evidence="2" id="KW-0812">Transmembrane</keyword>
<evidence type="ECO:0000313" key="4">
    <source>
        <dbReference type="RefSeq" id="XP_013409033.1"/>
    </source>
</evidence>
<evidence type="ECO:0000313" key="3">
    <source>
        <dbReference type="Proteomes" id="UP000085678"/>
    </source>
</evidence>
<feature type="transmembrane region" description="Helical" evidence="2">
    <location>
        <begin position="327"/>
        <end position="346"/>
    </location>
</feature>
<sequence>MGSKKRKETHKKEKEEAKKATKDFKNTEGEKGGRSGKNNVKPVEAEPRVHADPDTDQRSEFTIITACGTLIWVVYLYTLHPSLPGGDSGELIVAAHELGVPHPPGYPLFTMISKLAISLLPVGNVAYRAHILNASVAAAAAVLLQLTVFRLTRSHPAAILSAGLFALSPLTWSWATTAEVFSLNNFFIALLMLLSVQFEQSPVQLKPKVAVVGAFVCGLSLCNQHTIAVYVMLIVFWVMYSLASYKLLSLILCVKLGVGFLLGLLPYIYLPLSAYWNTARYTWGDQRTWGGFVRHLLRQEYGTFDLGKDQVGSDMYTFLSFYLDHTITSFLYIGPTLALVGIVVSFKRAWKNEGGSVLMFFLMSLCYTLFFAWRANLNLANPLFKGVVERFWLQTDVVLAVLAGVGFNTITSYLSSKLPPMNTVSTSGAFIISIAVALTQLQVNFHQCNQSGNHVVHDFALNVLSSFPQNSVIFLKGDLPSISIRYFHLCENVRPDINIIDQEILSYEWSLAMTRKFHTIAFPGSFWSLKNEHLPDGGISFNFKHLIQANYDRFPLFVCIGMQDRDPSWSSSYDLWPYGVCSKIVKKGTKFIPHKWGLETQDITSNWSYPYDGFPETSWEVVATHESWQAKISSAFYMYDKATKTSNKDLKTSLFVESHRLYEKAIQDNGSIFPSYWHKNFALVCEKLLRLDNHALDKASLLEETITHFTLYLEKKPDDPQAESIRAAVKTLQKST</sequence>
<dbReference type="KEGG" id="lak:106172741"/>
<feature type="transmembrane region" description="Helical" evidence="2">
    <location>
        <begin position="134"/>
        <end position="151"/>
    </location>
</feature>
<gene>
    <name evidence="4" type="primary">LOC106172741</name>
</gene>
<feature type="transmembrane region" description="Helical" evidence="2">
    <location>
        <begin position="421"/>
        <end position="441"/>
    </location>
</feature>
<dbReference type="GeneID" id="106172741"/>
<proteinExistence type="predicted"/>